<gene>
    <name evidence="1" type="ORF">SDC9_100622</name>
</gene>
<accession>A0A645AKV0</accession>
<sequence>MFNTYKSNANSFRQKVTLAFSKQIGYNTVTTSEKAETGGWAFEEANVTNLALRFSYFFIERADDGCGCVSLGGSKRGLRPGGYAEIGRTGRTVERGRGGTGNSAARRSGRAALSRNPGSGCLCEWRFHFFPVGCLRRQPDYISSHQHHSESAAAGYSGDLGQ</sequence>
<comment type="caution">
    <text evidence="1">The sequence shown here is derived from an EMBL/GenBank/DDBJ whole genome shotgun (WGS) entry which is preliminary data.</text>
</comment>
<organism evidence="1">
    <name type="scientific">bioreactor metagenome</name>
    <dbReference type="NCBI Taxonomy" id="1076179"/>
    <lineage>
        <taxon>unclassified sequences</taxon>
        <taxon>metagenomes</taxon>
        <taxon>ecological metagenomes</taxon>
    </lineage>
</organism>
<proteinExistence type="predicted"/>
<dbReference type="AlphaFoldDB" id="A0A645AKV0"/>
<protein>
    <submittedName>
        <fullName evidence="1">Uncharacterized protein</fullName>
    </submittedName>
</protein>
<reference evidence="1" key="1">
    <citation type="submission" date="2019-08" db="EMBL/GenBank/DDBJ databases">
        <authorList>
            <person name="Kucharzyk K."/>
            <person name="Murdoch R.W."/>
            <person name="Higgins S."/>
            <person name="Loffler F."/>
        </authorList>
    </citation>
    <scope>NUCLEOTIDE SEQUENCE</scope>
</reference>
<evidence type="ECO:0000313" key="1">
    <source>
        <dbReference type="EMBL" id="MPM53852.1"/>
    </source>
</evidence>
<name>A0A645AKV0_9ZZZZ</name>
<dbReference type="EMBL" id="VSSQ01014531">
    <property type="protein sequence ID" value="MPM53852.1"/>
    <property type="molecule type" value="Genomic_DNA"/>
</dbReference>